<dbReference type="Proteomes" id="UP000176511">
    <property type="component" value="Unassembled WGS sequence"/>
</dbReference>
<gene>
    <name evidence="10" type="ORF">A3C87_01910</name>
</gene>
<evidence type="ECO:0000313" key="11">
    <source>
        <dbReference type="Proteomes" id="UP000176511"/>
    </source>
</evidence>
<keyword evidence="5" id="KW-0687">Ribonucleoprotein</keyword>
<evidence type="ECO:0000256" key="1">
    <source>
        <dbReference type="ARBA" id="ARBA00010605"/>
    </source>
</evidence>
<dbReference type="Pfam" id="PF01281">
    <property type="entry name" value="Ribosomal_L9_N"/>
    <property type="match status" value="1"/>
</dbReference>
<dbReference type="InterPro" id="IPR036791">
    <property type="entry name" value="Ribosomal_bL9_C_sf"/>
</dbReference>
<dbReference type="Gene3D" id="3.40.5.10">
    <property type="entry name" value="Ribosomal protein L9, N-terminal domain"/>
    <property type="match status" value="1"/>
</dbReference>
<keyword evidence="4 10" id="KW-0689">Ribosomal protein</keyword>
<dbReference type="InterPro" id="IPR020594">
    <property type="entry name" value="Ribosomal_bL9_bac/chp"/>
</dbReference>
<name>A0A1F6DI28_9BACT</name>
<feature type="domain" description="Large ribosomal subunit protein bL9 C-terminal" evidence="9">
    <location>
        <begin position="66"/>
        <end position="130"/>
    </location>
</feature>
<proteinExistence type="inferred from homology"/>
<dbReference type="GO" id="GO:0019843">
    <property type="term" value="F:rRNA binding"/>
    <property type="evidence" value="ECO:0007669"/>
    <property type="project" value="UniProtKB-KW"/>
</dbReference>
<protein>
    <recommendedName>
        <fullName evidence="6">Large ribosomal subunit protein bL9</fullName>
    </recommendedName>
    <alternativeName>
        <fullName evidence="7">50S ribosomal protein L9</fullName>
    </alternativeName>
</protein>
<keyword evidence="2" id="KW-0699">rRNA-binding</keyword>
<dbReference type="InterPro" id="IPR036935">
    <property type="entry name" value="Ribosomal_bL9_N_sf"/>
</dbReference>
<dbReference type="GO" id="GO:0003735">
    <property type="term" value="F:structural constituent of ribosome"/>
    <property type="evidence" value="ECO:0007669"/>
    <property type="project" value="InterPro"/>
</dbReference>
<dbReference type="NCBIfam" id="TIGR00158">
    <property type="entry name" value="L9"/>
    <property type="match status" value="1"/>
</dbReference>
<evidence type="ECO:0000256" key="4">
    <source>
        <dbReference type="ARBA" id="ARBA00022980"/>
    </source>
</evidence>
<dbReference type="SUPFAM" id="SSF55658">
    <property type="entry name" value="L9 N-domain-like"/>
    <property type="match status" value="1"/>
</dbReference>
<evidence type="ECO:0000259" key="9">
    <source>
        <dbReference type="Pfam" id="PF03948"/>
    </source>
</evidence>
<evidence type="ECO:0000256" key="5">
    <source>
        <dbReference type="ARBA" id="ARBA00023274"/>
    </source>
</evidence>
<dbReference type="SUPFAM" id="SSF55653">
    <property type="entry name" value="Ribosomal protein L9 C-domain"/>
    <property type="match status" value="1"/>
</dbReference>
<keyword evidence="3" id="KW-0694">RNA-binding</keyword>
<organism evidence="10 11">
    <name type="scientific">Candidatus Kaiserbacteria bacterium RIFCSPHIGHO2_02_FULL_49_34</name>
    <dbReference type="NCBI Taxonomy" id="1798491"/>
    <lineage>
        <taxon>Bacteria</taxon>
        <taxon>Candidatus Kaiseribacteriota</taxon>
    </lineage>
</organism>
<reference evidence="10 11" key="1">
    <citation type="journal article" date="2016" name="Nat. Commun.">
        <title>Thousands of microbial genomes shed light on interconnected biogeochemical processes in an aquifer system.</title>
        <authorList>
            <person name="Anantharaman K."/>
            <person name="Brown C.T."/>
            <person name="Hug L.A."/>
            <person name="Sharon I."/>
            <person name="Castelle C.J."/>
            <person name="Probst A.J."/>
            <person name="Thomas B.C."/>
            <person name="Singh A."/>
            <person name="Wilkins M.J."/>
            <person name="Karaoz U."/>
            <person name="Brodie E.L."/>
            <person name="Williams K.H."/>
            <person name="Hubbard S.S."/>
            <person name="Banfield J.F."/>
        </authorList>
    </citation>
    <scope>NUCLEOTIDE SEQUENCE [LARGE SCALE GENOMIC DNA]</scope>
</reference>
<dbReference type="AlphaFoldDB" id="A0A1F6DI28"/>
<evidence type="ECO:0000256" key="3">
    <source>
        <dbReference type="ARBA" id="ARBA00022884"/>
    </source>
</evidence>
<dbReference type="Pfam" id="PF03948">
    <property type="entry name" value="Ribosomal_L9_C"/>
    <property type="match status" value="1"/>
</dbReference>
<accession>A0A1F6DI28</accession>
<dbReference type="InterPro" id="IPR009027">
    <property type="entry name" value="Ribosomal_bL9/RNase_H1_N"/>
</dbReference>
<evidence type="ECO:0000259" key="8">
    <source>
        <dbReference type="Pfam" id="PF01281"/>
    </source>
</evidence>
<evidence type="ECO:0000256" key="7">
    <source>
        <dbReference type="ARBA" id="ARBA00035456"/>
    </source>
</evidence>
<comment type="similarity">
    <text evidence="1">Belongs to the bacterial ribosomal protein bL9 family.</text>
</comment>
<dbReference type="STRING" id="1798491.A3C87_01910"/>
<dbReference type="Gene3D" id="3.10.430.100">
    <property type="entry name" value="Ribosomal protein L9, C-terminal domain"/>
    <property type="match status" value="1"/>
</dbReference>
<dbReference type="PANTHER" id="PTHR21368">
    <property type="entry name" value="50S RIBOSOMAL PROTEIN L9"/>
    <property type="match status" value="1"/>
</dbReference>
<dbReference type="GO" id="GO:1990904">
    <property type="term" value="C:ribonucleoprotein complex"/>
    <property type="evidence" value="ECO:0007669"/>
    <property type="project" value="UniProtKB-KW"/>
</dbReference>
<dbReference type="InterPro" id="IPR000244">
    <property type="entry name" value="Ribosomal_bL9"/>
</dbReference>
<evidence type="ECO:0000256" key="6">
    <source>
        <dbReference type="ARBA" id="ARBA00035292"/>
    </source>
</evidence>
<evidence type="ECO:0000313" key="10">
    <source>
        <dbReference type="EMBL" id="OGG61036.1"/>
    </source>
</evidence>
<sequence length="146" mass="15972">MKVVLLQDVARIGRRHDIKEVPDGLARNLLIPRKQALPAIPDNIAKAKQIIGRRFARKEEAYDAFRKTAESLQGAHLTLHAPANQTGTLFRGVHAEDIAKLVSKEIGQLEASQVSLETPIRQAGQYTIPLEADGYSGSVTLTIMPA</sequence>
<feature type="domain" description="Ribosomal protein L9" evidence="8">
    <location>
        <begin position="1"/>
        <end position="46"/>
    </location>
</feature>
<dbReference type="GO" id="GO:0006412">
    <property type="term" value="P:translation"/>
    <property type="evidence" value="ECO:0007669"/>
    <property type="project" value="InterPro"/>
</dbReference>
<evidence type="ECO:0000256" key="2">
    <source>
        <dbReference type="ARBA" id="ARBA00022730"/>
    </source>
</evidence>
<dbReference type="InterPro" id="IPR020070">
    <property type="entry name" value="Ribosomal_bL9_N"/>
</dbReference>
<dbReference type="EMBL" id="MFLE01000026">
    <property type="protein sequence ID" value="OGG61036.1"/>
    <property type="molecule type" value="Genomic_DNA"/>
</dbReference>
<dbReference type="InterPro" id="IPR020069">
    <property type="entry name" value="Ribosomal_bL9_C"/>
</dbReference>
<comment type="caution">
    <text evidence="10">The sequence shown here is derived from an EMBL/GenBank/DDBJ whole genome shotgun (WGS) entry which is preliminary data.</text>
</comment>
<dbReference type="GO" id="GO:0005840">
    <property type="term" value="C:ribosome"/>
    <property type="evidence" value="ECO:0007669"/>
    <property type="project" value="UniProtKB-KW"/>
</dbReference>